<dbReference type="PANTHER" id="PTHR30329:SF21">
    <property type="entry name" value="LIPOPROTEIN YIAD-RELATED"/>
    <property type="match status" value="1"/>
</dbReference>
<evidence type="ECO:0000256" key="6">
    <source>
        <dbReference type="ARBA" id="ARBA00023136"/>
    </source>
</evidence>
<dbReference type="InterPro" id="IPR036737">
    <property type="entry name" value="OmpA-like_sf"/>
</dbReference>
<dbReference type="RefSeq" id="WP_252855459.1">
    <property type="nucleotide sequence ID" value="NZ_JAMXLR010000092.1"/>
</dbReference>
<keyword evidence="4 8" id="KW-0812">Transmembrane</keyword>
<evidence type="ECO:0000256" key="4">
    <source>
        <dbReference type="ARBA" id="ARBA00022692"/>
    </source>
</evidence>
<name>A0A9X2FFN6_9BACT</name>
<dbReference type="InterPro" id="IPR006665">
    <property type="entry name" value="OmpA-like"/>
</dbReference>
<feature type="transmembrane region" description="Helical" evidence="8">
    <location>
        <begin position="14"/>
        <end position="33"/>
    </location>
</feature>
<evidence type="ECO:0000256" key="2">
    <source>
        <dbReference type="ARBA" id="ARBA00008914"/>
    </source>
</evidence>
<keyword evidence="5 8" id="KW-1133">Transmembrane helix</keyword>
<dbReference type="PROSITE" id="PS51123">
    <property type="entry name" value="OMPA_2"/>
    <property type="match status" value="1"/>
</dbReference>
<dbReference type="EMBL" id="JAMXLR010000092">
    <property type="protein sequence ID" value="MCO6047348.1"/>
    <property type="molecule type" value="Genomic_DNA"/>
</dbReference>
<dbReference type="Pfam" id="PF00691">
    <property type="entry name" value="OmpA"/>
    <property type="match status" value="1"/>
</dbReference>
<dbReference type="InterPro" id="IPR025713">
    <property type="entry name" value="MotB-like_N_dom"/>
</dbReference>
<dbReference type="Proteomes" id="UP001155241">
    <property type="component" value="Unassembled WGS sequence"/>
</dbReference>
<keyword evidence="6 7" id="KW-0472">Membrane</keyword>
<evidence type="ECO:0000256" key="1">
    <source>
        <dbReference type="ARBA" id="ARBA00004162"/>
    </source>
</evidence>
<feature type="domain" description="OmpA-like" evidence="9">
    <location>
        <begin position="111"/>
        <end position="232"/>
    </location>
</feature>
<dbReference type="Gene3D" id="3.30.1330.60">
    <property type="entry name" value="OmpA-like domain"/>
    <property type="match status" value="1"/>
</dbReference>
<accession>A0A9X2FFN6</accession>
<reference evidence="10" key="1">
    <citation type="submission" date="2022-06" db="EMBL/GenBank/DDBJ databases">
        <title>Aeoliella straminimaris, a novel planctomycete from sediments.</title>
        <authorList>
            <person name="Vitorino I.R."/>
            <person name="Lage O.M."/>
        </authorList>
    </citation>
    <scope>NUCLEOTIDE SEQUENCE</scope>
    <source>
        <strain evidence="10">ICT_H6.2</strain>
    </source>
</reference>
<evidence type="ECO:0000256" key="5">
    <source>
        <dbReference type="ARBA" id="ARBA00022989"/>
    </source>
</evidence>
<dbReference type="PANTHER" id="PTHR30329">
    <property type="entry name" value="STATOR ELEMENT OF FLAGELLAR MOTOR COMPLEX"/>
    <property type="match status" value="1"/>
</dbReference>
<comment type="subcellular location">
    <subcellularLocation>
        <location evidence="1">Cell membrane</location>
        <topology evidence="1">Single-pass membrane protein</topology>
    </subcellularLocation>
</comment>
<dbReference type="GO" id="GO:0005886">
    <property type="term" value="C:plasma membrane"/>
    <property type="evidence" value="ECO:0007669"/>
    <property type="project" value="UniProtKB-SubCell"/>
</dbReference>
<dbReference type="CDD" id="cd07185">
    <property type="entry name" value="OmpA_C-like"/>
    <property type="match status" value="1"/>
</dbReference>
<dbReference type="InterPro" id="IPR050330">
    <property type="entry name" value="Bact_OuterMem_StrucFunc"/>
</dbReference>
<evidence type="ECO:0000256" key="3">
    <source>
        <dbReference type="ARBA" id="ARBA00022475"/>
    </source>
</evidence>
<evidence type="ECO:0000313" key="11">
    <source>
        <dbReference type="Proteomes" id="UP001155241"/>
    </source>
</evidence>
<comment type="similarity">
    <text evidence="2">Belongs to the MotB family.</text>
</comment>
<evidence type="ECO:0000259" key="9">
    <source>
        <dbReference type="PROSITE" id="PS51123"/>
    </source>
</evidence>
<evidence type="ECO:0000256" key="7">
    <source>
        <dbReference type="PROSITE-ProRule" id="PRU00473"/>
    </source>
</evidence>
<keyword evidence="11" id="KW-1185">Reference proteome</keyword>
<protein>
    <submittedName>
        <fullName evidence="10">OmpA family protein</fullName>
    </submittedName>
</protein>
<evidence type="ECO:0000256" key="8">
    <source>
        <dbReference type="SAM" id="Phobius"/>
    </source>
</evidence>
<dbReference type="SUPFAM" id="SSF103088">
    <property type="entry name" value="OmpA-like"/>
    <property type="match status" value="1"/>
</dbReference>
<evidence type="ECO:0000313" key="10">
    <source>
        <dbReference type="EMBL" id="MCO6047348.1"/>
    </source>
</evidence>
<proteinExistence type="inferred from homology"/>
<dbReference type="AlphaFoldDB" id="A0A9X2FFN6"/>
<dbReference type="Pfam" id="PF13677">
    <property type="entry name" value="MotB_plug"/>
    <property type="match status" value="1"/>
</dbReference>
<organism evidence="10 11">
    <name type="scientific">Aeoliella straminimaris</name>
    <dbReference type="NCBI Taxonomy" id="2954799"/>
    <lineage>
        <taxon>Bacteria</taxon>
        <taxon>Pseudomonadati</taxon>
        <taxon>Planctomycetota</taxon>
        <taxon>Planctomycetia</taxon>
        <taxon>Pirellulales</taxon>
        <taxon>Lacipirellulaceae</taxon>
        <taxon>Aeoliella</taxon>
    </lineage>
</organism>
<keyword evidence="3" id="KW-1003">Cell membrane</keyword>
<sequence length="239" mass="26812">MAIEEDPPPGVAEWVVTFGDMMSLLLTFFIMLVSMSELKEEERFQAMLESMRRQFGHETSMSAVLPGHSHANSSLAYIAPSQSRSLRKNLKDGGNDVPAVTGEHNRVQTVRHGRNSTTGGVVYFDELSADLTDDAKQKLRTIAQQVAGKPQKLEIRGHASRRPVDTAQGVRDHWDLAYNRCYNVMKYLIEQGIEPERIRLGSAGANEPVDLGLDPEDRKRNARVEVLIWDERVVSPDLE</sequence>
<comment type="caution">
    <text evidence="10">The sequence shown here is derived from an EMBL/GenBank/DDBJ whole genome shotgun (WGS) entry which is preliminary data.</text>
</comment>
<gene>
    <name evidence="10" type="ORF">NG895_25890</name>
</gene>